<feature type="domain" description="C3H1-type" evidence="3">
    <location>
        <begin position="218"/>
        <end position="235"/>
    </location>
</feature>
<evidence type="ECO:0000256" key="1">
    <source>
        <dbReference type="PROSITE-ProRule" id="PRU00723"/>
    </source>
</evidence>
<dbReference type="Proteomes" id="UP001151760">
    <property type="component" value="Unassembled WGS sequence"/>
</dbReference>
<keyword evidence="5" id="KW-1185">Reference proteome</keyword>
<accession>A0ABQ5B725</accession>
<evidence type="ECO:0000259" key="3">
    <source>
        <dbReference type="PROSITE" id="PS50103"/>
    </source>
</evidence>
<keyword evidence="1" id="KW-0863">Zinc-finger</keyword>
<dbReference type="PROSITE" id="PS50103">
    <property type="entry name" value="ZF_C3H1"/>
    <property type="match status" value="1"/>
</dbReference>
<feature type="region of interest" description="Disordered" evidence="2">
    <location>
        <begin position="95"/>
        <end position="122"/>
    </location>
</feature>
<name>A0ABQ5B725_9ASTR</name>
<organism evidence="4 5">
    <name type="scientific">Tanacetum coccineum</name>
    <dbReference type="NCBI Taxonomy" id="301880"/>
    <lineage>
        <taxon>Eukaryota</taxon>
        <taxon>Viridiplantae</taxon>
        <taxon>Streptophyta</taxon>
        <taxon>Embryophyta</taxon>
        <taxon>Tracheophyta</taxon>
        <taxon>Spermatophyta</taxon>
        <taxon>Magnoliopsida</taxon>
        <taxon>eudicotyledons</taxon>
        <taxon>Gunneridae</taxon>
        <taxon>Pentapetalae</taxon>
        <taxon>asterids</taxon>
        <taxon>campanulids</taxon>
        <taxon>Asterales</taxon>
        <taxon>Asteraceae</taxon>
        <taxon>Asteroideae</taxon>
        <taxon>Anthemideae</taxon>
        <taxon>Anthemidinae</taxon>
        <taxon>Tanacetum</taxon>
    </lineage>
</organism>
<reference evidence="4" key="1">
    <citation type="journal article" date="2022" name="Int. J. Mol. Sci.">
        <title>Draft Genome of Tanacetum Coccineum: Genomic Comparison of Closely Related Tanacetum-Family Plants.</title>
        <authorList>
            <person name="Yamashiro T."/>
            <person name="Shiraishi A."/>
            <person name="Nakayama K."/>
            <person name="Satake H."/>
        </authorList>
    </citation>
    <scope>NUCLEOTIDE SEQUENCE</scope>
</reference>
<comment type="caution">
    <text evidence="4">The sequence shown here is derived from an EMBL/GenBank/DDBJ whole genome shotgun (WGS) entry which is preliminary data.</text>
</comment>
<feature type="zinc finger region" description="C3H1-type" evidence="1">
    <location>
        <begin position="218"/>
        <end position="235"/>
    </location>
</feature>
<gene>
    <name evidence="4" type="ORF">Tco_0857418</name>
</gene>
<keyword evidence="1" id="KW-0479">Metal-binding</keyword>
<dbReference type="EMBL" id="BQNB010012983">
    <property type="protein sequence ID" value="GJT10376.1"/>
    <property type="molecule type" value="Genomic_DNA"/>
</dbReference>
<evidence type="ECO:0000313" key="5">
    <source>
        <dbReference type="Proteomes" id="UP001151760"/>
    </source>
</evidence>
<proteinExistence type="predicted"/>
<protein>
    <submittedName>
        <fullName evidence="4">Protein SWEETIE isoform X1</fullName>
    </submittedName>
</protein>
<evidence type="ECO:0000313" key="4">
    <source>
        <dbReference type="EMBL" id="GJT10376.1"/>
    </source>
</evidence>
<sequence length="249" mass="27148">MLLNKIGIHDAAYYLDLVVALAEEDVVKFTNVVKEFDYVKIGLLAHTYANKGYRGFSVASLSKKSSPELMTCLLFQSSYEKEHLKALQTLLSCPTSSISSEKPTRDSVSEDEGSATTRAHSRAWEPGEKISILAEGGICESQRRASSDGLGLLAPLGNDLFTVRLASLAAGMLIRDELSNQNQETTNITNTLDRETHTYVNNIPVSGNGGGWYSRPLPNGQRICKFYKNGRCKRGLPATIVIMEAPAGS</sequence>
<reference evidence="4" key="2">
    <citation type="submission" date="2022-01" db="EMBL/GenBank/DDBJ databases">
        <authorList>
            <person name="Yamashiro T."/>
            <person name="Shiraishi A."/>
            <person name="Satake H."/>
            <person name="Nakayama K."/>
        </authorList>
    </citation>
    <scope>NUCLEOTIDE SEQUENCE</scope>
</reference>
<dbReference type="InterPro" id="IPR000571">
    <property type="entry name" value="Znf_CCCH"/>
</dbReference>
<keyword evidence="1" id="KW-0862">Zinc</keyword>
<evidence type="ECO:0000256" key="2">
    <source>
        <dbReference type="SAM" id="MobiDB-lite"/>
    </source>
</evidence>